<sequence>MTDAHNRWPDGENATTRFFDGIDRWKAAHPPPGPRVRAAARLQLGHFRRPHQGRWWAALALTMLLAAGIAAAPATVALADIPAPMVRLGAIAVIPAGMLVYVLYALQLATRARAYPLTRWRHRSRVMWLTNGTSTVGAALTVYVRRGGAVTFHNHFRWPTITPQQPPLAGQLRLELLTIAAEAGQVVITFTTDERIATRYNRDGWRAPTPAERHQYTIPETTNRHRELTRWDLLFDPRDEKCVAILTAPRAEPAT</sequence>
<dbReference type="Proteomes" id="UP000183561">
    <property type="component" value="Unassembled WGS sequence"/>
</dbReference>
<evidence type="ECO:0000256" key="1">
    <source>
        <dbReference type="SAM" id="Phobius"/>
    </source>
</evidence>
<name>A0A1H5EP11_9NOCA</name>
<feature type="transmembrane region" description="Helical" evidence="1">
    <location>
        <begin position="85"/>
        <end position="106"/>
    </location>
</feature>
<feature type="transmembrane region" description="Helical" evidence="1">
    <location>
        <begin position="126"/>
        <end position="144"/>
    </location>
</feature>
<dbReference type="RefSeq" id="WP_244163941.1">
    <property type="nucleotide sequence ID" value="NZ_FNSV01000006.1"/>
</dbReference>
<evidence type="ECO:0000313" key="3">
    <source>
        <dbReference type="Proteomes" id="UP000183561"/>
    </source>
</evidence>
<keyword evidence="3" id="KW-1185">Reference proteome</keyword>
<evidence type="ECO:0000313" key="2">
    <source>
        <dbReference type="EMBL" id="SED92809.1"/>
    </source>
</evidence>
<organism evidence="2 3">
    <name type="scientific">Rhodococcus koreensis</name>
    <dbReference type="NCBI Taxonomy" id="99653"/>
    <lineage>
        <taxon>Bacteria</taxon>
        <taxon>Bacillati</taxon>
        <taxon>Actinomycetota</taxon>
        <taxon>Actinomycetes</taxon>
        <taxon>Mycobacteriales</taxon>
        <taxon>Nocardiaceae</taxon>
        <taxon>Rhodococcus</taxon>
    </lineage>
</organism>
<feature type="transmembrane region" description="Helical" evidence="1">
    <location>
        <begin position="55"/>
        <end position="79"/>
    </location>
</feature>
<dbReference type="EMBL" id="FNSV01000006">
    <property type="protein sequence ID" value="SED92809.1"/>
    <property type="molecule type" value="Genomic_DNA"/>
</dbReference>
<keyword evidence="1" id="KW-1133">Transmembrane helix</keyword>
<reference evidence="3" key="1">
    <citation type="submission" date="2016-10" db="EMBL/GenBank/DDBJ databases">
        <authorList>
            <person name="Varghese N."/>
            <person name="Submissions S."/>
        </authorList>
    </citation>
    <scope>NUCLEOTIDE SEQUENCE [LARGE SCALE GENOMIC DNA]</scope>
    <source>
        <strain evidence="3">DSM 44498</strain>
    </source>
</reference>
<accession>A0A1H5EP11</accession>
<keyword evidence="1" id="KW-0472">Membrane</keyword>
<gene>
    <name evidence="2" type="ORF">SAMN04490239_9308</name>
</gene>
<protein>
    <submittedName>
        <fullName evidence="2">Uncharacterized protein</fullName>
    </submittedName>
</protein>
<dbReference type="AlphaFoldDB" id="A0A1H5EP11"/>
<keyword evidence="1" id="KW-0812">Transmembrane</keyword>
<proteinExistence type="predicted"/>